<evidence type="ECO:0000256" key="8">
    <source>
        <dbReference type="ARBA" id="ARBA00035585"/>
    </source>
</evidence>
<evidence type="ECO:0000256" key="9">
    <source>
        <dbReference type="ARBA" id="ARBA00049940"/>
    </source>
</evidence>
<accession>A0A1W7CW34</accession>
<keyword evidence="10" id="KW-0479">Metal-binding</keyword>
<evidence type="ECO:0000256" key="10">
    <source>
        <dbReference type="HAMAP-Rule" id="MF_00454"/>
    </source>
</evidence>
<keyword evidence="10" id="KW-0915">Sodium</keyword>
<feature type="transmembrane region" description="Helical" evidence="10">
    <location>
        <begin position="114"/>
        <end position="136"/>
    </location>
</feature>
<dbReference type="Pfam" id="PF02537">
    <property type="entry name" value="CRCB"/>
    <property type="match status" value="1"/>
</dbReference>
<keyword evidence="5 10" id="KW-0472">Membrane</keyword>
<dbReference type="AlphaFoldDB" id="A0A1W7CW34"/>
<dbReference type="PANTHER" id="PTHR28259">
    <property type="entry name" value="FLUORIDE EXPORT PROTEIN 1-RELATED"/>
    <property type="match status" value="1"/>
</dbReference>
<gene>
    <name evidence="10" type="primary">fluC</name>
    <name evidence="10" type="synonym">crcB</name>
    <name evidence="11" type="ORF">CAG99_09150</name>
</gene>
<keyword evidence="12" id="KW-1185">Reference proteome</keyword>
<keyword evidence="6 10" id="KW-0407">Ion channel</keyword>
<proteinExistence type="inferred from homology"/>
<dbReference type="GO" id="GO:0140114">
    <property type="term" value="P:cellular detoxification of fluoride"/>
    <property type="evidence" value="ECO:0007669"/>
    <property type="project" value="UniProtKB-UniRule"/>
</dbReference>
<dbReference type="GO" id="GO:0062054">
    <property type="term" value="F:fluoride channel activity"/>
    <property type="evidence" value="ECO:0007669"/>
    <property type="project" value="UniProtKB-UniRule"/>
</dbReference>
<dbReference type="GO" id="GO:0046872">
    <property type="term" value="F:metal ion binding"/>
    <property type="evidence" value="ECO:0007669"/>
    <property type="project" value="UniProtKB-KW"/>
</dbReference>
<evidence type="ECO:0000256" key="1">
    <source>
        <dbReference type="ARBA" id="ARBA00004651"/>
    </source>
</evidence>
<protein>
    <recommendedName>
        <fullName evidence="10">Fluoride-specific ion channel FluC</fullName>
    </recommendedName>
</protein>
<sequence>MDTDASPRDRDASLSASLPSVGAVALGGAAGAGARYGVERLWPAGGGDLPWATFGVNVGGCAVMGVVVVLLMEVWTVSPLVRPFLSTGFLGGFTTLSAYAADTERLARLGEPEAALLYCAATLAAALAAVALASSLTRRIASALRAGARA</sequence>
<keyword evidence="10" id="KW-0813">Transport</keyword>
<comment type="subcellular location">
    <subcellularLocation>
        <location evidence="1 10">Cell membrane</location>
        <topology evidence="1 10">Multi-pass membrane protein</topology>
    </subcellularLocation>
</comment>
<feature type="binding site" evidence="10">
    <location>
        <position position="91"/>
    </location>
    <ligand>
        <name>Na(+)</name>
        <dbReference type="ChEBI" id="CHEBI:29101"/>
        <note>structural</note>
    </ligand>
</feature>
<name>A0A1W7CW34_9ACTN</name>
<evidence type="ECO:0000256" key="7">
    <source>
        <dbReference type="ARBA" id="ARBA00035120"/>
    </source>
</evidence>
<keyword evidence="2 10" id="KW-1003">Cell membrane</keyword>
<evidence type="ECO:0000256" key="5">
    <source>
        <dbReference type="ARBA" id="ARBA00023136"/>
    </source>
</evidence>
<evidence type="ECO:0000256" key="3">
    <source>
        <dbReference type="ARBA" id="ARBA00022692"/>
    </source>
</evidence>
<comment type="activity regulation">
    <text evidence="10">Na(+) is not transported, but it plays an essential structural role and its presence is essential for fluoride channel function.</text>
</comment>
<dbReference type="GO" id="GO:0005886">
    <property type="term" value="C:plasma membrane"/>
    <property type="evidence" value="ECO:0007669"/>
    <property type="project" value="UniProtKB-SubCell"/>
</dbReference>
<feature type="binding site" evidence="10">
    <location>
        <position position="94"/>
    </location>
    <ligand>
        <name>Na(+)</name>
        <dbReference type="ChEBI" id="CHEBI:29101"/>
        <note>structural</note>
    </ligand>
</feature>
<dbReference type="Proteomes" id="UP000194218">
    <property type="component" value="Chromosome"/>
</dbReference>
<dbReference type="EMBL" id="CP021121">
    <property type="protein sequence ID" value="ARQ69008.1"/>
    <property type="molecule type" value="Genomic_DNA"/>
</dbReference>
<evidence type="ECO:0000313" key="12">
    <source>
        <dbReference type="Proteomes" id="UP000194218"/>
    </source>
</evidence>
<dbReference type="PANTHER" id="PTHR28259:SF1">
    <property type="entry name" value="FLUORIDE EXPORT PROTEIN 1-RELATED"/>
    <property type="match status" value="1"/>
</dbReference>
<dbReference type="KEGG" id="smao:CAG99_09150"/>
<keyword evidence="4 10" id="KW-1133">Transmembrane helix</keyword>
<comment type="catalytic activity">
    <reaction evidence="8">
        <text>fluoride(in) = fluoride(out)</text>
        <dbReference type="Rhea" id="RHEA:76159"/>
        <dbReference type="ChEBI" id="CHEBI:17051"/>
    </reaction>
    <physiologicalReaction direction="left-to-right" evidence="8">
        <dbReference type="Rhea" id="RHEA:76160"/>
    </physiologicalReaction>
</comment>
<comment type="similarity">
    <text evidence="7 10">Belongs to the fluoride channel Fluc/FEX (TC 1.A.43) family.</text>
</comment>
<reference evidence="11 12" key="1">
    <citation type="submission" date="2017-05" db="EMBL/GenBank/DDBJ databases">
        <title>Complete genome sequence of Streptomyces sp. SCSIO 03032 revealed the diverse biosynthetic pathways for its bioactive secondary metabolites.</title>
        <authorList>
            <person name="Ma L."/>
            <person name="Zhu Y."/>
            <person name="Zhang W."/>
            <person name="Zhang G."/>
            <person name="Tian X."/>
            <person name="Zhang S."/>
            <person name="Zhang C."/>
        </authorList>
    </citation>
    <scope>NUCLEOTIDE SEQUENCE [LARGE SCALE GENOMIC DNA]</scope>
    <source>
        <strain evidence="11 12">SCSIO 03032</strain>
    </source>
</reference>
<evidence type="ECO:0000313" key="11">
    <source>
        <dbReference type="EMBL" id="ARQ69008.1"/>
    </source>
</evidence>
<evidence type="ECO:0000256" key="2">
    <source>
        <dbReference type="ARBA" id="ARBA00022475"/>
    </source>
</evidence>
<feature type="transmembrane region" description="Helical" evidence="10">
    <location>
        <begin position="84"/>
        <end position="102"/>
    </location>
</feature>
<evidence type="ECO:0000256" key="6">
    <source>
        <dbReference type="ARBA" id="ARBA00023303"/>
    </source>
</evidence>
<dbReference type="HAMAP" id="MF_00454">
    <property type="entry name" value="FluC"/>
    <property type="match status" value="1"/>
</dbReference>
<keyword evidence="10" id="KW-0406">Ion transport</keyword>
<feature type="transmembrane region" description="Helical" evidence="10">
    <location>
        <begin position="51"/>
        <end position="72"/>
    </location>
</feature>
<organism evidence="11 12">
    <name type="scientific">Streptomyces marincola</name>
    <dbReference type="NCBI Taxonomy" id="2878388"/>
    <lineage>
        <taxon>Bacteria</taxon>
        <taxon>Bacillati</taxon>
        <taxon>Actinomycetota</taxon>
        <taxon>Actinomycetes</taxon>
        <taxon>Kitasatosporales</taxon>
        <taxon>Streptomycetaceae</taxon>
        <taxon>Streptomyces</taxon>
    </lineage>
</organism>
<dbReference type="InterPro" id="IPR003691">
    <property type="entry name" value="FluC"/>
</dbReference>
<feature type="transmembrane region" description="Helical" evidence="10">
    <location>
        <begin position="12"/>
        <end position="31"/>
    </location>
</feature>
<keyword evidence="3 10" id="KW-0812">Transmembrane</keyword>
<comment type="function">
    <text evidence="9 10">Fluoride-specific ion channel. Important for reducing fluoride concentration in the cell, thus reducing its toxicity.</text>
</comment>
<evidence type="ECO:0000256" key="4">
    <source>
        <dbReference type="ARBA" id="ARBA00022989"/>
    </source>
</evidence>